<accession>A0A242KXM5</accession>
<feature type="transmembrane region" description="Helical" evidence="5">
    <location>
        <begin position="45"/>
        <end position="65"/>
    </location>
</feature>
<comment type="caution">
    <text evidence="7">The sequence shown here is derived from an EMBL/GenBank/DDBJ whole genome shotgun (WGS) entry which is preliminary data.</text>
</comment>
<name>A0A242KXM5_ENTMU</name>
<keyword evidence="3 5" id="KW-1133">Transmembrane helix</keyword>
<feature type="transmembrane region" description="Helical" evidence="5">
    <location>
        <begin position="262"/>
        <end position="283"/>
    </location>
</feature>
<feature type="transmembrane region" description="Helical" evidence="5">
    <location>
        <begin position="20"/>
        <end position="39"/>
    </location>
</feature>
<dbReference type="Pfam" id="PF04932">
    <property type="entry name" value="Wzy_C"/>
    <property type="match status" value="1"/>
</dbReference>
<dbReference type="InterPro" id="IPR051533">
    <property type="entry name" value="WaaL-like"/>
</dbReference>
<evidence type="ECO:0000259" key="6">
    <source>
        <dbReference type="Pfam" id="PF04932"/>
    </source>
</evidence>
<evidence type="ECO:0000256" key="1">
    <source>
        <dbReference type="ARBA" id="ARBA00004141"/>
    </source>
</evidence>
<feature type="transmembrane region" description="Helical" evidence="5">
    <location>
        <begin position="383"/>
        <end position="405"/>
    </location>
</feature>
<dbReference type="AlphaFoldDB" id="A0A242KXM5"/>
<dbReference type="GO" id="GO:0016020">
    <property type="term" value="C:membrane"/>
    <property type="evidence" value="ECO:0007669"/>
    <property type="project" value="UniProtKB-SubCell"/>
</dbReference>
<keyword evidence="4 5" id="KW-0472">Membrane</keyword>
<protein>
    <recommendedName>
        <fullName evidence="6">O-antigen ligase-related domain-containing protein</fullName>
    </recommendedName>
</protein>
<evidence type="ECO:0000313" key="7">
    <source>
        <dbReference type="EMBL" id="OTP26706.1"/>
    </source>
</evidence>
<feature type="transmembrane region" description="Helical" evidence="5">
    <location>
        <begin position="231"/>
        <end position="250"/>
    </location>
</feature>
<reference evidence="7 8" key="1">
    <citation type="submission" date="2017-05" db="EMBL/GenBank/DDBJ databases">
        <title>The Genome Sequence of Enterococcus mundtii 6B1_DIV0119.</title>
        <authorList>
            <consortium name="The Broad Institute Genomics Platform"/>
            <consortium name="The Broad Institute Genomic Center for Infectious Diseases"/>
            <person name="Earl A."/>
            <person name="Manson A."/>
            <person name="Schwartman J."/>
            <person name="Gilmore M."/>
            <person name="Abouelleil A."/>
            <person name="Cao P."/>
            <person name="Chapman S."/>
            <person name="Cusick C."/>
            <person name="Shea T."/>
            <person name="Young S."/>
            <person name="Neafsey D."/>
            <person name="Nusbaum C."/>
            <person name="Birren B."/>
        </authorList>
    </citation>
    <scope>NUCLEOTIDE SEQUENCE [LARGE SCALE GENOMIC DNA]</scope>
    <source>
        <strain evidence="7 8">6B1_DIV0119</strain>
    </source>
</reference>
<comment type="subcellular location">
    <subcellularLocation>
        <location evidence="1">Membrane</location>
        <topology evidence="1">Multi-pass membrane protein</topology>
    </subcellularLocation>
</comment>
<proteinExistence type="predicted"/>
<feature type="transmembrane region" description="Helical" evidence="5">
    <location>
        <begin position="209"/>
        <end position="225"/>
    </location>
</feature>
<evidence type="ECO:0000256" key="4">
    <source>
        <dbReference type="ARBA" id="ARBA00023136"/>
    </source>
</evidence>
<sequence length="476" mass="54395">MLTNFSNRLSNIGQKISLPYIVFFELVLIFRMVSVYSTLPSNIDSIFTLLITLFSGILFISYFLPVVLQKEKIRIEYWLILFVIILLITTFVNYSYAFSENIKLIIWQCIFFFCVFEVGRKNDKRVFDAFERVLIFTWTILVVVGLYLFFARVNFSVPVDSLYYGMRIGFYENRLYGIFVDPNYACTVSLVCAVITLKKLWNTPYIWEKILFVSILFLQLSYVALSGSRSGTIQLAVATFFGLFFLCWYIQTKNNKSNFTKIASAVFVSLICSGIAFASIGVIKNSYVQVANTIEISTPKLVSNFEAETSSKKVSDKPLSAKRPDVVESNDVSNSRFDLWESAVDLMRESPVFGTTPRGFVAFAKDKIPNTYIAKTGQTPHSAIFYLLAATGITGSGVFAVFIFIKIWKSLIILFAANKDNYINFLMNNQIVLIILVSSLLITEIVLTRRSATFIFWLYLGKLQYEFDQEHKIKTN</sequence>
<evidence type="ECO:0000256" key="5">
    <source>
        <dbReference type="SAM" id="Phobius"/>
    </source>
</evidence>
<feature type="domain" description="O-antigen ligase-related" evidence="6">
    <location>
        <begin position="216"/>
        <end position="399"/>
    </location>
</feature>
<evidence type="ECO:0000256" key="3">
    <source>
        <dbReference type="ARBA" id="ARBA00022989"/>
    </source>
</evidence>
<gene>
    <name evidence="7" type="ORF">A5802_000423</name>
</gene>
<feature type="transmembrane region" description="Helical" evidence="5">
    <location>
        <begin position="175"/>
        <end position="197"/>
    </location>
</feature>
<dbReference type="EMBL" id="NGMS01000001">
    <property type="protein sequence ID" value="OTP26706.1"/>
    <property type="molecule type" value="Genomic_DNA"/>
</dbReference>
<dbReference type="PANTHER" id="PTHR37422">
    <property type="entry name" value="TEICHURONIC ACID BIOSYNTHESIS PROTEIN TUAE"/>
    <property type="match status" value="1"/>
</dbReference>
<organism evidence="7 8">
    <name type="scientific">Enterococcus mundtii</name>
    <dbReference type="NCBI Taxonomy" id="53346"/>
    <lineage>
        <taxon>Bacteria</taxon>
        <taxon>Bacillati</taxon>
        <taxon>Bacillota</taxon>
        <taxon>Bacilli</taxon>
        <taxon>Lactobacillales</taxon>
        <taxon>Enterococcaceae</taxon>
        <taxon>Enterococcus</taxon>
    </lineage>
</organism>
<dbReference type="RefSeq" id="WP_086334440.1">
    <property type="nucleotide sequence ID" value="NZ_NGMS01000001.1"/>
</dbReference>
<feature type="transmembrane region" description="Helical" evidence="5">
    <location>
        <begin position="426"/>
        <end position="447"/>
    </location>
</feature>
<evidence type="ECO:0000256" key="2">
    <source>
        <dbReference type="ARBA" id="ARBA00022692"/>
    </source>
</evidence>
<feature type="transmembrane region" description="Helical" evidence="5">
    <location>
        <begin position="77"/>
        <end position="98"/>
    </location>
</feature>
<feature type="transmembrane region" description="Helical" evidence="5">
    <location>
        <begin position="104"/>
        <end position="121"/>
    </location>
</feature>
<evidence type="ECO:0000313" key="8">
    <source>
        <dbReference type="Proteomes" id="UP000195024"/>
    </source>
</evidence>
<keyword evidence="2 5" id="KW-0812">Transmembrane</keyword>
<feature type="transmembrane region" description="Helical" evidence="5">
    <location>
        <begin position="133"/>
        <end position="155"/>
    </location>
</feature>
<dbReference type="InterPro" id="IPR007016">
    <property type="entry name" value="O-antigen_ligase-rel_domated"/>
</dbReference>
<dbReference type="PANTHER" id="PTHR37422:SF13">
    <property type="entry name" value="LIPOPOLYSACCHARIDE BIOSYNTHESIS PROTEIN PA4999-RELATED"/>
    <property type="match status" value="1"/>
</dbReference>
<dbReference type="Proteomes" id="UP000195024">
    <property type="component" value="Unassembled WGS sequence"/>
</dbReference>